<evidence type="ECO:0000256" key="1">
    <source>
        <dbReference type="ARBA" id="ARBA00022694"/>
    </source>
</evidence>
<gene>
    <name evidence="6" type="ORF">V7S43_004581</name>
</gene>
<comment type="similarity">
    <text evidence="4">Belongs to the eukaryotic/archaeal RNase P protein component 4 family.</text>
</comment>
<dbReference type="GO" id="GO:1902555">
    <property type="term" value="C:endoribonuclease complex"/>
    <property type="evidence" value="ECO:0007669"/>
    <property type="project" value="UniProtKB-ARBA"/>
</dbReference>
<accession>A0ABD3FU38</accession>
<dbReference type="GO" id="GO:0046872">
    <property type="term" value="F:metal ion binding"/>
    <property type="evidence" value="ECO:0007669"/>
    <property type="project" value="UniProtKB-KW"/>
</dbReference>
<dbReference type="GO" id="GO:0008033">
    <property type="term" value="P:tRNA processing"/>
    <property type="evidence" value="ECO:0007669"/>
    <property type="project" value="UniProtKB-KW"/>
</dbReference>
<evidence type="ECO:0000256" key="3">
    <source>
        <dbReference type="ARBA" id="ARBA00022833"/>
    </source>
</evidence>
<evidence type="ECO:0000256" key="4">
    <source>
        <dbReference type="ARBA" id="ARBA00038402"/>
    </source>
</evidence>
<evidence type="ECO:0000313" key="7">
    <source>
        <dbReference type="Proteomes" id="UP001632037"/>
    </source>
</evidence>
<dbReference type="PANTHER" id="PTHR14742:SF0">
    <property type="entry name" value="RIBONUCLEASE P PROTEIN SUBUNIT P21"/>
    <property type="match status" value="1"/>
</dbReference>
<evidence type="ECO:0000313" key="6">
    <source>
        <dbReference type="EMBL" id="KAL3670268.1"/>
    </source>
</evidence>
<proteinExistence type="inferred from homology"/>
<name>A0ABD3FU38_9STRA</name>
<dbReference type="AlphaFoldDB" id="A0ABD3FU38"/>
<keyword evidence="7" id="KW-1185">Reference proteome</keyword>
<feature type="region of interest" description="Disordered" evidence="5">
    <location>
        <begin position="100"/>
        <end position="123"/>
    </location>
</feature>
<protein>
    <submittedName>
        <fullName evidence="6">Uncharacterized protein</fullName>
    </submittedName>
</protein>
<dbReference type="InterPro" id="IPR007175">
    <property type="entry name" value="Rpr2/Snm1/Rpp21"/>
</dbReference>
<feature type="compositionally biased region" description="Basic and acidic residues" evidence="5">
    <location>
        <begin position="162"/>
        <end position="188"/>
    </location>
</feature>
<dbReference type="Proteomes" id="UP001632037">
    <property type="component" value="Unassembled WGS sequence"/>
</dbReference>
<keyword evidence="1" id="KW-0819">tRNA processing</keyword>
<evidence type="ECO:0000256" key="2">
    <source>
        <dbReference type="ARBA" id="ARBA00022723"/>
    </source>
</evidence>
<keyword evidence="2" id="KW-0479">Metal-binding</keyword>
<reference evidence="6 7" key="1">
    <citation type="submission" date="2024-09" db="EMBL/GenBank/DDBJ databases">
        <title>Genome sequencing and assembly of Phytophthora oleae, isolate VK10A, causative agent of rot of olive drupes.</title>
        <authorList>
            <person name="Conti Taguali S."/>
            <person name="Riolo M."/>
            <person name="La Spada F."/>
            <person name="Cacciola S.O."/>
            <person name="Dionisio G."/>
        </authorList>
    </citation>
    <scope>NUCLEOTIDE SEQUENCE [LARGE SCALE GENOMIC DNA]</scope>
    <source>
        <strain evidence="6 7">VK10A</strain>
    </source>
</reference>
<comment type="caution">
    <text evidence="6">The sequence shown here is derived from an EMBL/GenBank/DDBJ whole genome shotgun (WGS) entry which is preliminary data.</text>
</comment>
<evidence type="ECO:0000256" key="5">
    <source>
        <dbReference type="SAM" id="MobiDB-lite"/>
    </source>
</evidence>
<dbReference type="EMBL" id="JBIMZQ010000007">
    <property type="protein sequence ID" value="KAL3670268.1"/>
    <property type="molecule type" value="Genomic_DNA"/>
</dbReference>
<dbReference type="PANTHER" id="PTHR14742">
    <property type="entry name" value="RIBONUCLEASE P SUBUNIT P21"/>
    <property type="match status" value="1"/>
</dbReference>
<organism evidence="6 7">
    <name type="scientific">Phytophthora oleae</name>
    <dbReference type="NCBI Taxonomy" id="2107226"/>
    <lineage>
        <taxon>Eukaryota</taxon>
        <taxon>Sar</taxon>
        <taxon>Stramenopiles</taxon>
        <taxon>Oomycota</taxon>
        <taxon>Peronosporomycetes</taxon>
        <taxon>Peronosporales</taxon>
        <taxon>Peronosporaceae</taxon>
        <taxon>Phytophthora</taxon>
    </lineage>
</organism>
<keyword evidence="3" id="KW-0862">Zinc</keyword>
<sequence length="251" mass="27697">MAMKSELPLGSLPLPEMKVVCAENSRQLEKRFTFLWSSAHRLLSTNATLANHMIASMMQQARSSHAQLSQQVLDFICESCGGLLVPSVSADVHVVAQSQKSPANRRLARQQRRTQLQNGNNAPRLVREVLSNLVRVKCHRCQHANDRPGASIVHKAKTKKRAREEQTSSHVQEPKKLKVEASKSETKATPDAPVELKTAPTSVFAPPPSPPRKLLDGPKRKKKKKKTQPDAAVVAVKSSLSSFLQGLNSRK</sequence>
<dbReference type="GO" id="GO:1990904">
    <property type="term" value="C:ribonucleoprotein complex"/>
    <property type="evidence" value="ECO:0007669"/>
    <property type="project" value="UniProtKB-ARBA"/>
</dbReference>
<dbReference type="Pfam" id="PF04032">
    <property type="entry name" value="Rpr2"/>
    <property type="match status" value="1"/>
</dbReference>
<feature type="region of interest" description="Disordered" evidence="5">
    <location>
        <begin position="147"/>
        <end position="234"/>
    </location>
</feature>